<dbReference type="PROSITE" id="PS50885">
    <property type="entry name" value="HAMP"/>
    <property type="match status" value="1"/>
</dbReference>
<dbReference type="PANTHER" id="PTHR45436:SF5">
    <property type="entry name" value="SENSOR HISTIDINE KINASE TRCS"/>
    <property type="match status" value="1"/>
</dbReference>
<dbReference type="InterPro" id="IPR003660">
    <property type="entry name" value="HAMP_dom"/>
</dbReference>
<evidence type="ECO:0000256" key="4">
    <source>
        <dbReference type="ARBA" id="ARBA00022553"/>
    </source>
</evidence>
<name>A0ABU9SYN0_9ALTE</name>
<dbReference type="PANTHER" id="PTHR45436">
    <property type="entry name" value="SENSOR HISTIDINE KINASE YKOH"/>
    <property type="match status" value="1"/>
</dbReference>
<evidence type="ECO:0000256" key="2">
    <source>
        <dbReference type="ARBA" id="ARBA00004370"/>
    </source>
</evidence>
<organism evidence="13 14">
    <name type="scientific">Paraglaciecola mesophila</name>
    <dbReference type="NCBI Taxonomy" id="197222"/>
    <lineage>
        <taxon>Bacteria</taxon>
        <taxon>Pseudomonadati</taxon>
        <taxon>Pseudomonadota</taxon>
        <taxon>Gammaproteobacteria</taxon>
        <taxon>Alteromonadales</taxon>
        <taxon>Alteromonadaceae</taxon>
        <taxon>Paraglaciecola</taxon>
    </lineage>
</organism>
<dbReference type="InterPro" id="IPR036890">
    <property type="entry name" value="HATPase_C_sf"/>
</dbReference>
<keyword evidence="10" id="KW-0472">Membrane</keyword>
<keyword evidence="14" id="KW-1185">Reference proteome</keyword>
<dbReference type="SUPFAM" id="SSF49344">
    <property type="entry name" value="CBD9-like"/>
    <property type="match status" value="1"/>
</dbReference>
<reference evidence="13 14" key="1">
    <citation type="submission" date="2024-03" db="EMBL/GenBank/DDBJ databases">
        <title>Community enrichment and isolation of bacterial strains for fucoidan degradation.</title>
        <authorList>
            <person name="Sichert A."/>
        </authorList>
    </citation>
    <scope>NUCLEOTIDE SEQUENCE [LARGE SCALE GENOMIC DNA]</scope>
    <source>
        <strain evidence="13 14">AS12</strain>
    </source>
</reference>
<evidence type="ECO:0000256" key="8">
    <source>
        <dbReference type="ARBA" id="ARBA00022989"/>
    </source>
</evidence>
<dbReference type="Pfam" id="PF00512">
    <property type="entry name" value="HisKA"/>
    <property type="match status" value="1"/>
</dbReference>
<dbReference type="InterPro" id="IPR050428">
    <property type="entry name" value="TCS_sensor_his_kinase"/>
</dbReference>
<dbReference type="InterPro" id="IPR036097">
    <property type="entry name" value="HisK_dim/P_sf"/>
</dbReference>
<dbReference type="CDD" id="cd00082">
    <property type="entry name" value="HisKA"/>
    <property type="match status" value="1"/>
</dbReference>
<dbReference type="GO" id="GO:0016301">
    <property type="term" value="F:kinase activity"/>
    <property type="evidence" value="ECO:0007669"/>
    <property type="project" value="UniProtKB-KW"/>
</dbReference>
<evidence type="ECO:0000256" key="3">
    <source>
        <dbReference type="ARBA" id="ARBA00012438"/>
    </source>
</evidence>
<dbReference type="EC" id="2.7.13.3" evidence="3"/>
<comment type="caution">
    <text evidence="13">The sequence shown here is derived from an EMBL/GenBank/DDBJ whole genome shotgun (WGS) entry which is preliminary data.</text>
</comment>
<keyword evidence="9" id="KW-0902">Two-component regulatory system</keyword>
<evidence type="ECO:0000313" key="13">
    <source>
        <dbReference type="EMBL" id="MEM5498986.1"/>
    </source>
</evidence>
<feature type="domain" description="Histidine kinase" evidence="11">
    <location>
        <begin position="530"/>
        <end position="745"/>
    </location>
</feature>
<dbReference type="NCBIfam" id="TIGR03785">
    <property type="entry name" value="marine_sort_HK"/>
    <property type="match status" value="1"/>
</dbReference>
<dbReference type="EMBL" id="JBBMQS010000010">
    <property type="protein sequence ID" value="MEM5498986.1"/>
    <property type="molecule type" value="Genomic_DNA"/>
</dbReference>
<dbReference type="Gene3D" id="1.10.287.130">
    <property type="match status" value="1"/>
</dbReference>
<dbReference type="SMART" id="SM00388">
    <property type="entry name" value="HisKA"/>
    <property type="match status" value="1"/>
</dbReference>
<dbReference type="SUPFAM" id="SSF55874">
    <property type="entry name" value="ATPase domain of HSP90 chaperone/DNA topoisomerase II/histidine kinase"/>
    <property type="match status" value="1"/>
</dbReference>
<keyword evidence="7 13" id="KW-0418">Kinase</keyword>
<dbReference type="SMART" id="SM00387">
    <property type="entry name" value="HATPase_c"/>
    <property type="match status" value="1"/>
</dbReference>
<keyword evidence="8 10" id="KW-1133">Transmembrane helix</keyword>
<dbReference type="CDD" id="cd09622">
    <property type="entry name" value="CBM9_like_HisKa"/>
    <property type="match status" value="1"/>
</dbReference>
<evidence type="ECO:0000313" key="14">
    <source>
        <dbReference type="Proteomes" id="UP001461163"/>
    </source>
</evidence>
<keyword evidence="6 10" id="KW-0812">Transmembrane</keyword>
<dbReference type="Pfam" id="PF02518">
    <property type="entry name" value="HATPase_c"/>
    <property type="match status" value="1"/>
</dbReference>
<comment type="subcellular location">
    <subcellularLocation>
        <location evidence="2">Membrane</location>
    </subcellularLocation>
</comment>
<keyword evidence="5" id="KW-0808">Transferase</keyword>
<evidence type="ECO:0000256" key="5">
    <source>
        <dbReference type="ARBA" id="ARBA00022679"/>
    </source>
</evidence>
<proteinExistence type="predicted"/>
<evidence type="ECO:0000259" key="12">
    <source>
        <dbReference type="PROSITE" id="PS50885"/>
    </source>
</evidence>
<feature type="domain" description="HAMP" evidence="12">
    <location>
        <begin position="467"/>
        <end position="522"/>
    </location>
</feature>
<feature type="transmembrane region" description="Helical" evidence="10">
    <location>
        <begin position="447"/>
        <end position="467"/>
    </location>
</feature>
<evidence type="ECO:0000256" key="6">
    <source>
        <dbReference type="ARBA" id="ARBA00022692"/>
    </source>
</evidence>
<keyword evidence="4" id="KW-0597">Phosphoprotein</keyword>
<comment type="catalytic activity">
    <reaction evidence="1">
        <text>ATP + protein L-histidine = ADP + protein N-phospho-L-histidine.</text>
        <dbReference type="EC" id="2.7.13.3"/>
    </reaction>
</comment>
<dbReference type="CDD" id="cd00075">
    <property type="entry name" value="HATPase"/>
    <property type="match status" value="1"/>
</dbReference>
<accession>A0ABU9SYN0</accession>
<dbReference type="InterPro" id="IPR022510">
    <property type="entry name" value="Sortase_His-kinase"/>
</dbReference>
<protein>
    <recommendedName>
        <fullName evidence="3">histidine kinase</fullName>
        <ecNumber evidence="3">2.7.13.3</ecNumber>
    </recommendedName>
</protein>
<dbReference type="InterPro" id="IPR005467">
    <property type="entry name" value="His_kinase_dom"/>
</dbReference>
<dbReference type="SUPFAM" id="SSF47384">
    <property type="entry name" value="Homodimeric domain of signal transducing histidine kinase"/>
    <property type="match status" value="1"/>
</dbReference>
<dbReference type="PROSITE" id="PS50109">
    <property type="entry name" value="HIS_KIN"/>
    <property type="match status" value="1"/>
</dbReference>
<dbReference type="Proteomes" id="UP001461163">
    <property type="component" value="Unassembled WGS sequence"/>
</dbReference>
<evidence type="ECO:0000256" key="1">
    <source>
        <dbReference type="ARBA" id="ARBA00000085"/>
    </source>
</evidence>
<evidence type="ECO:0000256" key="9">
    <source>
        <dbReference type="ARBA" id="ARBA00023012"/>
    </source>
</evidence>
<dbReference type="InterPro" id="IPR003661">
    <property type="entry name" value="HisK_dim/P_dom"/>
</dbReference>
<dbReference type="Gene3D" id="3.30.565.10">
    <property type="entry name" value="Histidine kinase-like ATPase, C-terminal domain"/>
    <property type="match status" value="1"/>
</dbReference>
<dbReference type="InterPro" id="IPR003594">
    <property type="entry name" value="HATPase_dom"/>
</dbReference>
<evidence type="ECO:0000256" key="10">
    <source>
        <dbReference type="SAM" id="Phobius"/>
    </source>
</evidence>
<gene>
    <name evidence="13" type="primary">pdsS</name>
    <name evidence="13" type="ORF">WNY77_16360</name>
</gene>
<evidence type="ECO:0000259" key="11">
    <source>
        <dbReference type="PROSITE" id="PS50109"/>
    </source>
</evidence>
<dbReference type="RefSeq" id="WP_342882319.1">
    <property type="nucleotide sequence ID" value="NZ_JBBMQS010000010.1"/>
</dbReference>
<dbReference type="Gene3D" id="6.10.340.10">
    <property type="match status" value="1"/>
</dbReference>
<evidence type="ECO:0000256" key="7">
    <source>
        <dbReference type="ARBA" id="ARBA00022777"/>
    </source>
</evidence>
<dbReference type="Gene3D" id="2.60.40.1190">
    <property type="match status" value="1"/>
</dbReference>
<sequence length="745" mass="83598">MSRSTSLAKSHKVSHVRNKGRFRFRFGIRLKLLALSIFLFAIPWLGYQYVWELESYLRIGQEQTMVGTARAVATALHERPTLFDTQSAYLTDVKPGTDLYAHKIHDPIRLDGKLDDWLDYQHLSLEYGPAHLLDYLNDSDDYQRSSLHFRHMVGQFGEYLYAMFEVTDENVLLRSKNSLRVDRNDYLQIAMTGPDGSFKRYVVAPQEAGWVNAYLLSESVDSMRPVSLETQIQGRWLNTANGYNIELRFPLAMMSSKIAFAITDVDDPQTRQIRYRIGTANPNKSDALGTVLVPSPEIENIIKGLKYSNARVWVIDKHKRVLARSGGIHKSVGLSSSAYSSDGDQQASWWQSIEQEWLLPLYYQILTKPPADFIDDLQDAYALQGQDIDQALMGTPASLWRLSPDNKAVILSAAHPIFIDEKVMGAVVVEQTTNGIRTLRNLALEKLFHVILAVMGLGTLALFLFASRISFRIRKLRNQTEAAIDQHGKIIGTIPSATAGDEIGDLANTFNIVLGKLGQYNAYLQNMSARLSHELRTPVAIVKSSLENLQLSQQTDEDAQYIERAQLGIKRLSTILNNMSEATRLEQAVQSNEREEFTVNALLSGYVEGYRMTYASHKFAYANEAGDVLLLGSSDLFGQMLDKIIANALEFSPEHSLIVIKLRQHASKHLLTIENDGPPLPNDMEGKLFDSMVSVRAEHATSQPHLGLGLFIAKAIAQFHGGDIQIENRTLETGEHLGVRVSLLF</sequence>